<evidence type="ECO:0000256" key="1">
    <source>
        <dbReference type="ARBA" id="ARBA00023186"/>
    </source>
</evidence>
<reference evidence="3" key="1">
    <citation type="journal article" date="2010" name="ISME J.">
        <title>The complete genome sequence of the algal symbiont Dinoroseobacter shibae: a hitchhiker's guide to life in the sea.</title>
        <authorList>
            <person name="Wagner-Dobler I."/>
            <person name="Ballhausen B."/>
            <person name="Berger M."/>
            <person name="Brinkhoff T."/>
            <person name="Buchholz I."/>
            <person name="Bunk B."/>
            <person name="Cypionka H."/>
            <person name="Daniel R."/>
            <person name="Drepper T."/>
            <person name="Gerdts G."/>
            <person name="Hahnke S."/>
            <person name="Han C."/>
            <person name="Jahn D."/>
            <person name="Kalhoefer D."/>
            <person name="Kiss H."/>
            <person name="Klenk H.P."/>
            <person name="Kyrpides N."/>
            <person name="Liebl W."/>
            <person name="Liesegang H."/>
            <person name="Meincke L."/>
            <person name="Pati A."/>
            <person name="Petersen J."/>
            <person name="Piekarski T."/>
            <person name="Pommerenke C."/>
            <person name="Pradella S."/>
            <person name="Pukall R."/>
            <person name="Rabus R."/>
            <person name="Stackebrandt E."/>
            <person name="Thole S."/>
            <person name="Thompson L."/>
            <person name="Tielen P."/>
            <person name="Tomasch J."/>
            <person name="von Jan M."/>
            <person name="Wanphrut N."/>
            <person name="Wichels A."/>
            <person name="Zech H."/>
            <person name="Simon M."/>
        </authorList>
    </citation>
    <scope>NUCLEOTIDE SEQUENCE [LARGE SCALE GENOMIC DNA]</scope>
    <source>
        <strain evidence="3">DSM 16493 / NCIMB 14021 / DFL 12</strain>
    </source>
</reference>
<keyword evidence="3" id="KW-1185">Reference proteome</keyword>
<keyword evidence="1" id="KW-0143">Chaperone</keyword>
<evidence type="ECO:0000313" key="3">
    <source>
        <dbReference type="Proteomes" id="UP000006833"/>
    </source>
</evidence>
<dbReference type="InterPro" id="IPR050289">
    <property type="entry name" value="TorD/DmsD_chaperones"/>
</dbReference>
<accession>A8LNU2</accession>
<dbReference type="KEGG" id="dsh:Dshi_0502"/>
<proteinExistence type="predicted"/>
<dbReference type="RefSeq" id="WP_012177180.1">
    <property type="nucleotide sequence ID" value="NC_009952.1"/>
</dbReference>
<evidence type="ECO:0000313" key="2">
    <source>
        <dbReference type="EMBL" id="ABV92250.1"/>
    </source>
</evidence>
<dbReference type="HOGENOM" id="CLU_077650_2_0_5"/>
<dbReference type="Gene3D" id="1.10.3480.10">
    <property type="entry name" value="TorD-like"/>
    <property type="match status" value="1"/>
</dbReference>
<dbReference type="SUPFAM" id="SSF89155">
    <property type="entry name" value="TorD-like"/>
    <property type="match status" value="1"/>
</dbReference>
<dbReference type="PANTHER" id="PTHR34227:SF1">
    <property type="entry name" value="DIMETHYL SULFOXIDE REDUCTASE CHAPERONE-RELATED"/>
    <property type="match status" value="1"/>
</dbReference>
<gene>
    <name evidence="2" type="primary">torD</name>
    <name evidence="2" type="ordered locus">Dshi_0502</name>
</gene>
<dbReference type="AlphaFoldDB" id="A8LNU2"/>
<dbReference type="eggNOG" id="COG3381">
    <property type="taxonomic scope" value="Bacteria"/>
</dbReference>
<dbReference type="EMBL" id="CP000830">
    <property type="protein sequence ID" value="ABV92250.1"/>
    <property type="molecule type" value="Genomic_DNA"/>
</dbReference>
<protein>
    <submittedName>
        <fullName evidence="2">Cytoplasmic chaperone TorD family protein</fullName>
    </submittedName>
</protein>
<dbReference type="InterPro" id="IPR036411">
    <property type="entry name" value="TorD-like_sf"/>
</dbReference>
<dbReference type="Proteomes" id="UP000006833">
    <property type="component" value="Chromosome"/>
</dbReference>
<sequence length="220" mass="23260">MSTASTAQAKPAKSEYEMLRAQQWSLIASLLVAPPDSDALSALAGLTGDDTALGQAYGVLADTAGAADAEDVAREFFELFVGVGRGELLPYASFYLTGFLNERPLADLRRDLAMMGIERVEGRFEPEDHIASIAEVMAGLAAGDFDASVLGCGAAGEAGFFARHLEPWAAQFFDDLAVAPSARFYRSVAEVGRIFTDIETRAFALEAKAHRASGSGVAKS</sequence>
<dbReference type="InterPro" id="IPR020945">
    <property type="entry name" value="DMSO/NO3_reduct_chaperone"/>
</dbReference>
<dbReference type="Pfam" id="PF02613">
    <property type="entry name" value="Nitrate_red_del"/>
    <property type="match status" value="1"/>
</dbReference>
<dbReference type="STRING" id="398580.Dshi_0502"/>
<dbReference type="PANTHER" id="PTHR34227">
    <property type="entry name" value="CHAPERONE PROTEIN YCDY"/>
    <property type="match status" value="1"/>
</dbReference>
<organism evidence="2 3">
    <name type="scientific">Dinoroseobacter shibae (strain DSM 16493 / NCIMB 14021 / DFL 12)</name>
    <dbReference type="NCBI Taxonomy" id="398580"/>
    <lineage>
        <taxon>Bacteria</taxon>
        <taxon>Pseudomonadati</taxon>
        <taxon>Pseudomonadota</taxon>
        <taxon>Alphaproteobacteria</taxon>
        <taxon>Rhodobacterales</taxon>
        <taxon>Roseobacteraceae</taxon>
        <taxon>Dinoroseobacter</taxon>
    </lineage>
</organism>
<name>A8LNU2_DINSH</name>